<evidence type="ECO:0000313" key="2">
    <source>
        <dbReference type="EMBL" id="VDL72742.1"/>
    </source>
</evidence>
<feature type="compositionally biased region" description="Basic and acidic residues" evidence="1">
    <location>
        <begin position="23"/>
        <end position="62"/>
    </location>
</feature>
<feature type="compositionally biased region" description="Basic and acidic residues" evidence="1">
    <location>
        <begin position="138"/>
        <end position="154"/>
    </location>
</feature>
<gene>
    <name evidence="2" type="ORF">NBR_LOCUS9153</name>
</gene>
<protein>
    <submittedName>
        <fullName evidence="4">SRP40_C domain-containing protein</fullName>
    </submittedName>
</protein>
<evidence type="ECO:0000313" key="3">
    <source>
        <dbReference type="Proteomes" id="UP000271162"/>
    </source>
</evidence>
<dbReference type="Proteomes" id="UP000271162">
    <property type="component" value="Unassembled WGS sequence"/>
</dbReference>
<dbReference type="OMA" id="NEEYGQI"/>
<reference evidence="4" key="1">
    <citation type="submission" date="2017-02" db="UniProtKB">
        <authorList>
            <consortium name="WormBaseParasite"/>
        </authorList>
    </citation>
    <scope>IDENTIFICATION</scope>
</reference>
<name>A0A0N4Y0R4_NIPBR</name>
<accession>A0A0N4Y0R4</accession>
<proteinExistence type="predicted"/>
<organism evidence="4">
    <name type="scientific">Nippostrongylus brasiliensis</name>
    <name type="common">Rat hookworm</name>
    <dbReference type="NCBI Taxonomy" id="27835"/>
    <lineage>
        <taxon>Eukaryota</taxon>
        <taxon>Metazoa</taxon>
        <taxon>Ecdysozoa</taxon>
        <taxon>Nematoda</taxon>
        <taxon>Chromadorea</taxon>
        <taxon>Rhabditida</taxon>
        <taxon>Rhabditina</taxon>
        <taxon>Rhabditomorpha</taxon>
        <taxon>Strongyloidea</taxon>
        <taxon>Heligmosomidae</taxon>
        <taxon>Nippostrongylus</taxon>
    </lineage>
</organism>
<sequence length="228" mass="25589">MSKKRRHDSSDNGTDGESIPSDPQERRGDSASKRVKSKSDTSSRKGEDSKRSRESRKKSSERGKKHSSSDTSSSSSSDSDSSSSDVDSSRSRSPAKRKDEGSKRKASPDPGKSQRSRSVDKVSSLPQSPHQKRWTSSKAEKSSSKVKNEDPSKHTEKAELVYYVMKFCLKTMSFLINIYLLVVITPEEAVHPVQRGKAVELKGRRKKRHRRTLENVGPHHWKGDNHVQ</sequence>
<keyword evidence="3" id="KW-1185">Reference proteome</keyword>
<evidence type="ECO:0000256" key="1">
    <source>
        <dbReference type="SAM" id="MobiDB-lite"/>
    </source>
</evidence>
<dbReference type="AlphaFoldDB" id="A0A0N4Y0R4"/>
<feature type="compositionally biased region" description="Low complexity" evidence="1">
    <location>
        <begin position="69"/>
        <end position="86"/>
    </location>
</feature>
<dbReference type="EMBL" id="UYSL01020100">
    <property type="protein sequence ID" value="VDL72742.1"/>
    <property type="molecule type" value="Genomic_DNA"/>
</dbReference>
<dbReference type="WBParaSite" id="NBR_0000915201-mRNA-1">
    <property type="protein sequence ID" value="NBR_0000915201-mRNA-1"/>
    <property type="gene ID" value="NBR_0000915201"/>
</dbReference>
<feature type="compositionally biased region" description="Basic and acidic residues" evidence="1">
    <location>
        <begin position="96"/>
        <end position="107"/>
    </location>
</feature>
<reference evidence="2 3" key="2">
    <citation type="submission" date="2018-11" db="EMBL/GenBank/DDBJ databases">
        <authorList>
            <consortium name="Pathogen Informatics"/>
        </authorList>
    </citation>
    <scope>NUCLEOTIDE SEQUENCE [LARGE SCALE GENOMIC DNA]</scope>
</reference>
<feature type="region of interest" description="Disordered" evidence="1">
    <location>
        <begin position="1"/>
        <end position="154"/>
    </location>
</feature>
<evidence type="ECO:0000313" key="4">
    <source>
        <dbReference type="WBParaSite" id="NBR_0000915201-mRNA-1"/>
    </source>
</evidence>